<dbReference type="SMART" id="SM00473">
    <property type="entry name" value="PAN_AP"/>
    <property type="match status" value="1"/>
</dbReference>
<dbReference type="SUPFAM" id="SSF51110">
    <property type="entry name" value="alpha-D-mannose-specific plant lectins"/>
    <property type="match status" value="1"/>
</dbReference>
<dbReference type="PANTHER" id="PTHR32444:SF242">
    <property type="entry name" value="G-TYPE LECTIN S-RECEPTOR-LIKE SERINE_THREONINE-PROTEIN KINASE RKS1"/>
    <property type="match status" value="1"/>
</dbReference>
<dbReference type="InterPro" id="IPR003609">
    <property type="entry name" value="Pan_app"/>
</dbReference>
<evidence type="ECO:0000259" key="7">
    <source>
        <dbReference type="PROSITE" id="PS50948"/>
    </source>
</evidence>
<dbReference type="GO" id="GO:0016301">
    <property type="term" value="F:kinase activity"/>
    <property type="evidence" value="ECO:0007669"/>
    <property type="project" value="UniProtKB-KW"/>
</dbReference>
<comment type="function">
    <text evidence="1">Involved in sporophytic self-incompatibility system (the inability of flowering plants to achieve self-fertilization).</text>
</comment>
<evidence type="ECO:0000256" key="3">
    <source>
        <dbReference type="ARBA" id="ARBA00023157"/>
    </source>
</evidence>
<evidence type="ECO:0000313" key="9">
    <source>
        <dbReference type="Proteomes" id="UP001180020"/>
    </source>
</evidence>
<dbReference type="GO" id="GO:0051707">
    <property type="term" value="P:response to other organism"/>
    <property type="evidence" value="ECO:0007669"/>
    <property type="project" value="UniProtKB-ARBA"/>
</dbReference>
<name>A0AAV9FRX0_ACOCL</name>
<keyword evidence="2 5" id="KW-0732">Signal</keyword>
<dbReference type="Pfam" id="PF08276">
    <property type="entry name" value="PAN_2"/>
    <property type="match status" value="1"/>
</dbReference>
<evidence type="ECO:0000256" key="5">
    <source>
        <dbReference type="SAM" id="SignalP"/>
    </source>
</evidence>
<dbReference type="InterPro" id="IPR035446">
    <property type="entry name" value="SLSG/EP1"/>
</dbReference>
<dbReference type="CDD" id="cd00028">
    <property type="entry name" value="B_lectin"/>
    <property type="match status" value="1"/>
</dbReference>
<evidence type="ECO:0000259" key="6">
    <source>
        <dbReference type="PROSITE" id="PS50927"/>
    </source>
</evidence>
<proteinExistence type="predicted"/>
<keyword evidence="8" id="KW-0418">Kinase</keyword>
<evidence type="ECO:0000256" key="4">
    <source>
        <dbReference type="SAM" id="Phobius"/>
    </source>
</evidence>
<dbReference type="PIRSF" id="PIRSF002686">
    <property type="entry name" value="SLG"/>
    <property type="match status" value="1"/>
</dbReference>
<dbReference type="FunFam" id="2.90.10.10:FF:000005">
    <property type="entry name" value="G-type lectin S-receptor-like serine/threonine-protein kinase"/>
    <property type="match status" value="1"/>
</dbReference>
<dbReference type="PANTHER" id="PTHR32444">
    <property type="entry name" value="BULB-TYPE LECTIN DOMAIN-CONTAINING PROTEIN"/>
    <property type="match status" value="1"/>
</dbReference>
<dbReference type="PROSITE" id="PS50948">
    <property type="entry name" value="PAN"/>
    <property type="match status" value="1"/>
</dbReference>
<evidence type="ECO:0000256" key="2">
    <source>
        <dbReference type="ARBA" id="ARBA00022729"/>
    </source>
</evidence>
<dbReference type="Proteomes" id="UP001180020">
    <property type="component" value="Unassembled WGS sequence"/>
</dbReference>
<feature type="domain" description="Apple" evidence="7">
    <location>
        <begin position="340"/>
        <end position="420"/>
    </location>
</feature>
<keyword evidence="4" id="KW-0812">Transmembrane</keyword>
<dbReference type="InterPro" id="IPR036426">
    <property type="entry name" value="Bulb-type_lectin_dom_sf"/>
</dbReference>
<dbReference type="CDD" id="cd01098">
    <property type="entry name" value="PAN_AP_plant"/>
    <property type="match status" value="1"/>
</dbReference>
<comment type="caution">
    <text evidence="8">The sequence shown here is derived from an EMBL/GenBank/DDBJ whole genome shotgun (WGS) entry which is preliminary data.</text>
</comment>
<protein>
    <submittedName>
        <fullName evidence="8">G-type lectin S-receptor-like serine/threonine-protein kinase</fullName>
    </submittedName>
</protein>
<dbReference type="InterPro" id="IPR001480">
    <property type="entry name" value="Bulb-type_lectin_dom"/>
</dbReference>
<evidence type="ECO:0000313" key="8">
    <source>
        <dbReference type="EMBL" id="KAK1327239.1"/>
    </source>
</evidence>
<gene>
    <name evidence="8" type="ORF">QJS10_CPA01g01080</name>
</gene>
<keyword evidence="4" id="KW-1133">Transmembrane helix</keyword>
<reference evidence="8" key="2">
    <citation type="submission" date="2023-06" db="EMBL/GenBank/DDBJ databases">
        <authorList>
            <person name="Ma L."/>
            <person name="Liu K.-W."/>
            <person name="Li Z."/>
            <person name="Hsiao Y.-Y."/>
            <person name="Qi Y."/>
            <person name="Fu T."/>
            <person name="Tang G."/>
            <person name="Zhang D."/>
            <person name="Sun W.-H."/>
            <person name="Liu D.-K."/>
            <person name="Li Y."/>
            <person name="Chen G.-Z."/>
            <person name="Liu X.-D."/>
            <person name="Liao X.-Y."/>
            <person name="Jiang Y.-T."/>
            <person name="Yu X."/>
            <person name="Hao Y."/>
            <person name="Huang J."/>
            <person name="Zhao X.-W."/>
            <person name="Ke S."/>
            <person name="Chen Y.-Y."/>
            <person name="Wu W.-L."/>
            <person name="Hsu J.-L."/>
            <person name="Lin Y.-F."/>
            <person name="Huang M.-D."/>
            <person name="Li C.-Y."/>
            <person name="Huang L."/>
            <person name="Wang Z.-W."/>
            <person name="Zhao X."/>
            <person name="Zhong W.-Y."/>
            <person name="Peng D.-H."/>
            <person name="Ahmad S."/>
            <person name="Lan S."/>
            <person name="Zhang J.-S."/>
            <person name="Tsai W.-C."/>
            <person name="Van De Peer Y."/>
            <person name="Liu Z.-J."/>
        </authorList>
    </citation>
    <scope>NUCLEOTIDE SEQUENCE</scope>
    <source>
        <strain evidence="8">CP</strain>
        <tissue evidence="8">Leaves</tissue>
    </source>
</reference>
<keyword evidence="4" id="KW-0472">Membrane</keyword>
<feature type="signal peptide" evidence="5">
    <location>
        <begin position="1"/>
        <end position="33"/>
    </location>
</feature>
<dbReference type="GO" id="GO:0048544">
    <property type="term" value="P:recognition of pollen"/>
    <property type="evidence" value="ECO:0007669"/>
    <property type="project" value="InterPro"/>
</dbReference>
<feature type="transmembrane region" description="Helical" evidence="4">
    <location>
        <begin position="431"/>
        <end position="453"/>
    </location>
</feature>
<dbReference type="PROSITE" id="PS50927">
    <property type="entry name" value="BULB_LECTIN"/>
    <property type="match status" value="1"/>
</dbReference>
<dbReference type="Pfam" id="PF00954">
    <property type="entry name" value="S_locus_glycop"/>
    <property type="match status" value="1"/>
</dbReference>
<accession>A0AAV9FRX0</accession>
<keyword evidence="9" id="KW-1185">Reference proteome</keyword>
<dbReference type="Pfam" id="PF01453">
    <property type="entry name" value="B_lectin"/>
    <property type="match status" value="1"/>
</dbReference>
<feature type="domain" description="Bulb-type lectin" evidence="6">
    <location>
        <begin position="34"/>
        <end position="158"/>
    </location>
</feature>
<dbReference type="AlphaFoldDB" id="A0AAV9FRX0"/>
<keyword evidence="3" id="KW-1015">Disulfide bond</keyword>
<dbReference type="InterPro" id="IPR000858">
    <property type="entry name" value="S_locus_glycoprot_dom"/>
</dbReference>
<organism evidence="8 9">
    <name type="scientific">Acorus calamus</name>
    <name type="common">Sweet flag</name>
    <dbReference type="NCBI Taxonomy" id="4465"/>
    <lineage>
        <taxon>Eukaryota</taxon>
        <taxon>Viridiplantae</taxon>
        <taxon>Streptophyta</taxon>
        <taxon>Embryophyta</taxon>
        <taxon>Tracheophyta</taxon>
        <taxon>Spermatophyta</taxon>
        <taxon>Magnoliopsida</taxon>
        <taxon>Liliopsida</taxon>
        <taxon>Acoraceae</taxon>
        <taxon>Acorus</taxon>
    </lineage>
</organism>
<dbReference type="SMART" id="SM00108">
    <property type="entry name" value="B_lectin"/>
    <property type="match status" value="1"/>
</dbReference>
<reference evidence="8" key="1">
    <citation type="journal article" date="2023" name="Nat. Commun.">
        <title>Diploid and tetraploid genomes of Acorus and the evolution of monocots.</title>
        <authorList>
            <person name="Ma L."/>
            <person name="Liu K.W."/>
            <person name="Li Z."/>
            <person name="Hsiao Y.Y."/>
            <person name="Qi Y."/>
            <person name="Fu T."/>
            <person name="Tang G.D."/>
            <person name="Zhang D."/>
            <person name="Sun W.H."/>
            <person name="Liu D.K."/>
            <person name="Li Y."/>
            <person name="Chen G.Z."/>
            <person name="Liu X.D."/>
            <person name="Liao X.Y."/>
            <person name="Jiang Y.T."/>
            <person name="Yu X."/>
            <person name="Hao Y."/>
            <person name="Huang J."/>
            <person name="Zhao X.W."/>
            <person name="Ke S."/>
            <person name="Chen Y.Y."/>
            <person name="Wu W.L."/>
            <person name="Hsu J.L."/>
            <person name="Lin Y.F."/>
            <person name="Huang M.D."/>
            <person name="Li C.Y."/>
            <person name="Huang L."/>
            <person name="Wang Z.W."/>
            <person name="Zhao X."/>
            <person name="Zhong W.Y."/>
            <person name="Peng D.H."/>
            <person name="Ahmad S."/>
            <person name="Lan S."/>
            <person name="Zhang J.S."/>
            <person name="Tsai W.C."/>
            <person name="Van de Peer Y."/>
            <person name="Liu Z.J."/>
        </authorList>
    </citation>
    <scope>NUCLEOTIDE SEQUENCE</scope>
    <source>
        <strain evidence="8">CP</strain>
    </source>
</reference>
<dbReference type="Gene3D" id="2.90.10.10">
    <property type="entry name" value="Bulb-type lectin domain"/>
    <property type="match status" value="1"/>
</dbReference>
<dbReference type="EMBL" id="JAUJYO010000001">
    <property type="protein sequence ID" value="KAK1327239.1"/>
    <property type="molecule type" value="Genomic_DNA"/>
</dbReference>
<feature type="chain" id="PRO_5043451668" evidence="5">
    <location>
        <begin position="34"/>
        <end position="503"/>
    </location>
</feature>
<keyword evidence="8" id="KW-0808">Transferase</keyword>
<sequence length="503" mass="56129">MFFCTCKRMNIKSFSFSILILFITFSLSLPSHATDTLTKNQTISDGDGQTLISSNSVFEFGFFSPNTTTNRYVGIWYYNVTPKTVVWVANRTNPIPTPTGILSINTDGKLVLQNSVTNSTIWSTNITTTSTDAFLVVGDDGNLVLNSTKSGLLWQSFNFPTDTFLPGMTVSNFTSWTSDKDPSPGNYTIGMDPFGSQQLFMWEGSVIRWRSGPWDRTSFTGLPGMASANLYGFNAIPNNGKFFFTYTVYDKSSQLRFVMDSDGVERTSKYDKQGKAWGVVWSNPQSGCDYYDVCGANGLCSDDKGETKCECVEGFVPRDGEEWGRGDWKGGCVRRAALDCGVNGTSDRFFAVANAKLPDFSDFLNINNGNGCYDACMKNCSCLAYAFVEGIGCLNWGRDLVDVRRFNGSGAGNNVFLRLAASEFDNKSKIWIIWIVMPILAAIILVLCIYFFWKFKGRVKDMWVKKPWRQSSVVNHAISNDIKTEFSGPSDYGEKEMMQRFQS</sequence>
<evidence type="ECO:0000256" key="1">
    <source>
        <dbReference type="ARBA" id="ARBA00003061"/>
    </source>
</evidence>